<protein>
    <submittedName>
        <fullName evidence="2">DUF1932 domain-containing protein</fullName>
    </submittedName>
</protein>
<sequence>MIGVVHPGEMGAAVAHLLDDVAWASEGRSADTRRRAEGLTDLGTVARLKAECSVVLSVCPPHAAVATAQAFGDYDGLYADLNAVSPATAAQIAGLVPRFVDGGIIGPPPHAPGTTRLYLSGAEAGTVAALFDGTILDARLAPDASALKMVYAAWTKGTTAMLLAVCAAARNLGVEDALTEEWRLSRPELPARAEDAGRLGLERGWRWAFELEEIGRTFATAGLPDGFGAAAAEVYRRLPRDGAADLAAALALLSSSA</sequence>
<dbReference type="InterPro" id="IPR015814">
    <property type="entry name" value="Pgluconate_DH_NAD-bd_C"/>
</dbReference>
<dbReference type="OrthoDB" id="1271986at2"/>
<dbReference type="SUPFAM" id="SSF48179">
    <property type="entry name" value="6-phosphogluconate dehydrogenase C-terminal domain-like"/>
    <property type="match status" value="1"/>
</dbReference>
<evidence type="ECO:0000313" key="3">
    <source>
        <dbReference type="Proteomes" id="UP000318578"/>
    </source>
</evidence>
<evidence type="ECO:0000259" key="1">
    <source>
        <dbReference type="Pfam" id="PF09130"/>
    </source>
</evidence>
<dbReference type="EMBL" id="VJZA01000047">
    <property type="protein sequence ID" value="TVT19408.1"/>
    <property type="molecule type" value="Genomic_DNA"/>
</dbReference>
<dbReference type="Proteomes" id="UP000318578">
    <property type="component" value="Unassembled WGS sequence"/>
</dbReference>
<dbReference type="AlphaFoldDB" id="A0A558A5A9"/>
<evidence type="ECO:0000313" key="2">
    <source>
        <dbReference type="EMBL" id="TVT19408.1"/>
    </source>
</evidence>
<gene>
    <name evidence="2" type="ORF">FNH06_24285</name>
</gene>
<dbReference type="InterPro" id="IPR036291">
    <property type="entry name" value="NAD(P)-bd_dom_sf"/>
</dbReference>
<comment type="caution">
    <text evidence="2">The sequence shown here is derived from an EMBL/GenBank/DDBJ whole genome shotgun (WGS) entry which is preliminary data.</text>
</comment>
<dbReference type="SUPFAM" id="SSF51735">
    <property type="entry name" value="NAD(P)-binding Rossmann-fold domains"/>
    <property type="match status" value="1"/>
</dbReference>
<accession>A0A558A5A9</accession>
<reference evidence="2 3" key="1">
    <citation type="submission" date="2019-07" db="EMBL/GenBank/DDBJ databases">
        <title>New species of Amycolatopsis and Streptomyces.</title>
        <authorList>
            <person name="Duangmal K."/>
            <person name="Teo W.F.A."/>
            <person name="Lipun K."/>
        </authorList>
    </citation>
    <scope>NUCLEOTIDE SEQUENCE [LARGE SCALE GENOMIC DNA]</scope>
    <source>
        <strain evidence="2 3">JCM 30562</strain>
    </source>
</reference>
<dbReference type="Gene3D" id="1.10.1040.10">
    <property type="entry name" value="N-(1-d-carboxylethyl)-l-norvaline Dehydrogenase, domain 2"/>
    <property type="match status" value="1"/>
</dbReference>
<dbReference type="Pfam" id="PF09130">
    <property type="entry name" value="DUF1932"/>
    <property type="match status" value="1"/>
</dbReference>
<dbReference type="InterPro" id="IPR008927">
    <property type="entry name" value="6-PGluconate_DH-like_C_sf"/>
</dbReference>
<name>A0A558A5A9_9PSEU</name>
<keyword evidence="3" id="KW-1185">Reference proteome</keyword>
<dbReference type="Gene3D" id="3.40.50.720">
    <property type="entry name" value="NAD(P)-binding Rossmann-like Domain"/>
    <property type="match status" value="1"/>
</dbReference>
<proteinExistence type="predicted"/>
<dbReference type="RefSeq" id="WP_144642194.1">
    <property type="nucleotide sequence ID" value="NZ_BNAX01000001.1"/>
</dbReference>
<feature type="domain" description="Phosphogluconate dehydrogenase NAD-binding putative C-terminal" evidence="1">
    <location>
        <begin position="169"/>
        <end position="238"/>
    </location>
</feature>
<dbReference type="InterPro" id="IPR013328">
    <property type="entry name" value="6PGD_dom2"/>
</dbReference>
<organism evidence="2 3">
    <name type="scientific">Amycolatopsis acidiphila</name>
    <dbReference type="NCBI Taxonomy" id="715473"/>
    <lineage>
        <taxon>Bacteria</taxon>
        <taxon>Bacillati</taxon>
        <taxon>Actinomycetota</taxon>
        <taxon>Actinomycetes</taxon>
        <taxon>Pseudonocardiales</taxon>
        <taxon>Pseudonocardiaceae</taxon>
        <taxon>Amycolatopsis</taxon>
    </lineage>
</organism>